<dbReference type="Proteomes" id="UP001165085">
    <property type="component" value="Unassembled WGS sequence"/>
</dbReference>
<reference evidence="7" key="1">
    <citation type="journal article" date="2023" name="Commun. Biol.">
        <title>Genome analysis of Parmales, the sister group of diatoms, reveals the evolutionary specialization of diatoms from phago-mixotrophs to photoautotrophs.</title>
        <authorList>
            <person name="Ban H."/>
            <person name="Sato S."/>
            <person name="Yoshikawa S."/>
            <person name="Yamada K."/>
            <person name="Nakamura Y."/>
            <person name="Ichinomiya M."/>
            <person name="Sato N."/>
            <person name="Blanc-Mathieu R."/>
            <person name="Endo H."/>
            <person name="Kuwata A."/>
            <person name="Ogata H."/>
        </authorList>
    </citation>
    <scope>NUCLEOTIDE SEQUENCE [LARGE SCALE GENOMIC DNA]</scope>
    <source>
        <strain evidence="7">NIES 3701</strain>
    </source>
</reference>
<organism evidence="6 7">
    <name type="scientific">Triparma strigata</name>
    <dbReference type="NCBI Taxonomy" id="1606541"/>
    <lineage>
        <taxon>Eukaryota</taxon>
        <taxon>Sar</taxon>
        <taxon>Stramenopiles</taxon>
        <taxon>Ochrophyta</taxon>
        <taxon>Bolidophyceae</taxon>
        <taxon>Parmales</taxon>
        <taxon>Triparmaceae</taxon>
        <taxon>Triparma</taxon>
    </lineage>
</organism>
<evidence type="ECO:0000256" key="3">
    <source>
        <dbReference type="ARBA" id="ARBA00023136"/>
    </source>
</evidence>
<dbReference type="PANTHER" id="PTHR12422">
    <property type="entry name" value="GH09096P"/>
    <property type="match status" value="1"/>
</dbReference>
<keyword evidence="7" id="KW-1185">Reference proteome</keyword>
<dbReference type="GO" id="GO:0030833">
    <property type="term" value="P:regulation of actin filament polymerization"/>
    <property type="evidence" value="ECO:0007669"/>
    <property type="project" value="InterPro"/>
</dbReference>
<evidence type="ECO:0000256" key="2">
    <source>
        <dbReference type="ARBA" id="ARBA00005778"/>
    </source>
</evidence>
<dbReference type="OrthoDB" id="60973at2759"/>
<gene>
    <name evidence="6" type="ORF">TrST_g6261</name>
</gene>
<dbReference type="AlphaFoldDB" id="A0A9W7BV22"/>
<name>A0A9W7BV22_9STRA</name>
<feature type="domain" description="CYRIA/CYRIB Rac1 binding" evidence="5">
    <location>
        <begin position="32"/>
        <end position="295"/>
    </location>
</feature>
<keyword evidence="4" id="KW-0449">Lipoprotein</keyword>
<evidence type="ECO:0000256" key="4">
    <source>
        <dbReference type="ARBA" id="ARBA00023288"/>
    </source>
</evidence>
<evidence type="ECO:0000313" key="7">
    <source>
        <dbReference type="Proteomes" id="UP001165085"/>
    </source>
</evidence>
<evidence type="ECO:0000313" key="6">
    <source>
        <dbReference type="EMBL" id="GMH96936.1"/>
    </source>
</evidence>
<dbReference type="GO" id="GO:0016020">
    <property type="term" value="C:membrane"/>
    <property type="evidence" value="ECO:0007669"/>
    <property type="project" value="UniProtKB-SubCell"/>
</dbReference>
<proteinExistence type="inferred from homology"/>
<comment type="similarity">
    <text evidence="2">Belongs to the CYRI family.</text>
</comment>
<evidence type="ECO:0000256" key="1">
    <source>
        <dbReference type="ARBA" id="ARBA00004635"/>
    </source>
</evidence>
<sequence>MGNFFDHPPTDPRILEYSVLKNAAKSFSPVSTEIETQIEDLKWMVEWLDSYKPCLEPIRLALSSPSNSDLQEKAFQELNPNIVDIQKFYTKAQSLSEFIPLVLASLEAEGRIDLDPYLTRQFLQVLQLMYMADQRKMMCPGLQNDFSFYRRTVAKFPQEAPVSETVANQISMWIAEASPLSNTVANALKSGFKKDPDMVGVLSKLANMSAWIVYKDGEVTAPQKELLMVAMTQCIIMFDRSSTRGAFHKDSGVMVRKCVTVLTSQACEEIENVRGGLKNGLKYSTVHFGDAATPAFVEEMLN</sequence>
<protein>
    <recommendedName>
        <fullName evidence="5">CYRIA/CYRIB Rac1 binding domain-containing protein</fullName>
    </recommendedName>
</protein>
<comment type="caution">
    <text evidence="6">The sequence shown here is derived from an EMBL/GenBank/DDBJ whole genome shotgun (WGS) entry which is preliminary data.</text>
</comment>
<dbReference type="EMBL" id="BRXY01000477">
    <property type="protein sequence ID" value="GMH96936.1"/>
    <property type="molecule type" value="Genomic_DNA"/>
</dbReference>
<dbReference type="InterPro" id="IPR039789">
    <property type="entry name" value="CYRI"/>
</dbReference>
<dbReference type="Pfam" id="PF07159">
    <property type="entry name" value="CYRIA-B_Rac1-bd"/>
    <property type="match status" value="1"/>
</dbReference>
<evidence type="ECO:0000259" key="5">
    <source>
        <dbReference type="Pfam" id="PF07159"/>
    </source>
</evidence>
<accession>A0A9W7BV22</accession>
<comment type="subcellular location">
    <subcellularLocation>
        <location evidence="1">Membrane</location>
        <topology evidence="1">Lipid-anchor</topology>
    </subcellularLocation>
</comment>
<dbReference type="GO" id="GO:0031267">
    <property type="term" value="F:small GTPase binding"/>
    <property type="evidence" value="ECO:0007669"/>
    <property type="project" value="InterPro"/>
</dbReference>
<dbReference type="InterPro" id="IPR009828">
    <property type="entry name" value="CYRIA/CYRIB_Rac1-bd"/>
</dbReference>
<keyword evidence="3" id="KW-0472">Membrane</keyword>